<evidence type="ECO:0000256" key="1">
    <source>
        <dbReference type="SAM" id="MobiDB-lite"/>
    </source>
</evidence>
<organism evidence="2 3">
    <name type="scientific">Hebeloma cylindrosporum</name>
    <dbReference type="NCBI Taxonomy" id="76867"/>
    <lineage>
        <taxon>Eukaryota</taxon>
        <taxon>Fungi</taxon>
        <taxon>Dikarya</taxon>
        <taxon>Basidiomycota</taxon>
        <taxon>Agaricomycotina</taxon>
        <taxon>Agaricomycetes</taxon>
        <taxon>Agaricomycetidae</taxon>
        <taxon>Agaricales</taxon>
        <taxon>Agaricineae</taxon>
        <taxon>Hymenogastraceae</taxon>
        <taxon>Hebeloma</taxon>
    </lineage>
</organism>
<evidence type="ECO:0000313" key="2">
    <source>
        <dbReference type="EMBL" id="KIM46603.1"/>
    </source>
</evidence>
<proteinExistence type="predicted"/>
<name>A0A0C2Y9X9_HEBCY</name>
<evidence type="ECO:0000313" key="3">
    <source>
        <dbReference type="Proteomes" id="UP000053424"/>
    </source>
</evidence>
<dbReference type="HOGENOM" id="CLU_1235161_0_0_1"/>
<feature type="compositionally biased region" description="Basic residues" evidence="1">
    <location>
        <begin position="130"/>
        <end position="146"/>
    </location>
</feature>
<reference evidence="3" key="2">
    <citation type="submission" date="2015-01" db="EMBL/GenBank/DDBJ databases">
        <title>Evolutionary Origins and Diversification of the Mycorrhizal Mutualists.</title>
        <authorList>
            <consortium name="DOE Joint Genome Institute"/>
            <consortium name="Mycorrhizal Genomics Consortium"/>
            <person name="Kohler A."/>
            <person name="Kuo A."/>
            <person name="Nagy L.G."/>
            <person name="Floudas D."/>
            <person name="Copeland A."/>
            <person name="Barry K.W."/>
            <person name="Cichocki N."/>
            <person name="Veneault-Fourrey C."/>
            <person name="LaButti K."/>
            <person name="Lindquist E.A."/>
            <person name="Lipzen A."/>
            <person name="Lundell T."/>
            <person name="Morin E."/>
            <person name="Murat C."/>
            <person name="Riley R."/>
            <person name="Ohm R."/>
            <person name="Sun H."/>
            <person name="Tunlid A."/>
            <person name="Henrissat B."/>
            <person name="Grigoriev I.V."/>
            <person name="Hibbett D.S."/>
            <person name="Martin F."/>
        </authorList>
    </citation>
    <scope>NUCLEOTIDE SEQUENCE [LARGE SCALE GENOMIC DNA]</scope>
    <source>
        <strain evidence="3">h7</strain>
    </source>
</reference>
<dbReference type="EMBL" id="KN831770">
    <property type="protein sequence ID" value="KIM46603.1"/>
    <property type="molecule type" value="Genomic_DNA"/>
</dbReference>
<protein>
    <submittedName>
        <fullName evidence="2">Uncharacterized protein</fullName>
    </submittedName>
</protein>
<sequence length="224" mass="26045">MCVRDGANDVDDEYRIGSGISPRYGSTLEKYIDREDVQDGVYSPPSDGPPIHQSFSNTKEPPQLRPESRAPHPTYCHSYQPKLNSNRHVVNDTVLDPSRSTHKFTSRRVRFCVDLRKMVRRRRDEEHKEYKKVRPPGRLHPPRRIQPRFEPRRGGETVDLFKIRYMLYTTSAKSLNASHWSSSSSAGSLRDCSIHAIVMLSLLEWKWNRFLGLQEGWEELHGML</sequence>
<feature type="region of interest" description="Disordered" evidence="1">
    <location>
        <begin position="126"/>
        <end position="150"/>
    </location>
</feature>
<dbReference type="Proteomes" id="UP000053424">
    <property type="component" value="Unassembled WGS sequence"/>
</dbReference>
<feature type="region of interest" description="Disordered" evidence="1">
    <location>
        <begin position="38"/>
        <end position="74"/>
    </location>
</feature>
<keyword evidence="3" id="KW-1185">Reference proteome</keyword>
<reference evidence="2 3" key="1">
    <citation type="submission" date="2014-04" db="EMBL/GenBank/DDBJ databases">
        <authorList>
            <consortium name="DOE Joint Genome Institute"/>
            <person name="Kuo A."/>
            <person name="Gay G."/>
            <person name="Dore J."/>
            <person name="Kohler A."/>
            <person name="Nagy L.G."/>
            <person name="Floudas D."/>
            <person name="Copeland A."/>
            <person name="Barry K.W."/>
            <person name="Cichocki N."/>
            <person name="Veneault-Fourrey C."/>
            <person name="LaButti K."/>
            <person name="Lindquist E.A."/>
            <person name="Lipzen A."/>
            <person name="Lundell T."/>
            <person name="Morin E."/>
            <person name="Murat C."/>
            <person name="Sun H."/>
            <person name="Tunlid A."/>
            <person name="Henrissat B."/>
            <person name="Grigoriev I.V."/>
            <person name="Hibbett D.S."/>
            <person name="Martin F."/>
            <person name="Nordberg H.P."/>
            <person name="Cantor M.N."/>
            <person name="Hua S.X."/>
        </authorList>
    </citation>
    <scope>NUCLEOTIDE SEQUENCE [LARGE SCALE GENOMIC DNA]</scope>
    <source>
        <strain evidence="3">h7</strain>
    </source>
</reference>
<accession>A0A0C2Y9X9</accession>
<dbReference type="AlphaFoldDB" id="A0A0C2Y9X9"/>
<gene>
    <name evidence="2" type="ORF">M413DRAFT_259466</name>
</gene>